<dbReference type="Pfam" id="PF08281">
    <property type="entry name" value="Sigma70_r4_2"/>
    <property type="match status" value="1"/>
</dbReference>
<dbReference type="GO" id="GO:0006352">
    <property type="term" value="P:DNA-templated transcription initiation"/>
    <property type="evidence" value="ECO:0007669"/>
    <property type="project" value="InterPro"/>
</dbReference>
<evidence type="ECO:0000313" key="9">
    <source>
        <dbReference type="Proteomes" id="UP000183685"/>
    </source>
</evidence>
<dbReference type="GO" id="GO:0016987">
    <property type="term" value="F:sigma factor activity"/>
    <property type="evidence" value="ECO:0007669"/>
    <property type="project" value="UniProtKB-KW"/>
</dbReference>
<evidence type="ECO:0000256" key="3">
    <source>
        <dbReference type="ARBA" id="ARBA00023082"/>
    </source>
</evidence>
<dbReference type="InterPro" id="IPR013325">
    <property type="entry name" value="RNA_pol_sigma_r2"/>
</dbReference>
<keyword evidence="2" id="KW-0805">Transcription regulation</keyword>
<dbReference type="Gene3D" id="1.10.1740.10">
    <property type="match status" value="1"/>
</dbReference>
<dbReference type="Gene3D" id="1.10.10.10">
    <property type="entry name" value="Winged helix-like DNA-binding domain superfamily/Winged helix DNA-binding domain"/>
    <property type="match status" value="1"/>
</dbReference>
<dbReference type="SUPFAM" id="SSF88659">
    <property type="entry name" value="Sigma3 and sigma4 domains of RNA polymerase sigma factors"/>
    <property type="match status" value="1"/>
</dbReference>
<evidence type="ECO:0000256" key="2">
    <source>
        <dbReference type="ARBA" id="ARBA00023015"/>
    </source>
</evidence>
<evidence type="ECO:0000259" key="7">
    <source>
        <dbReference type="Pfam" id="PF08281"/>
    </source>
</evidence>
<gene>
    <name evidence="8" type="ORF">SAMN04488071_2305</name>
</gene>
<dbReference type="NCBIfam" id="TIGR02937">
    <property type="entry name" value="sigma70-ECF"/>
    <property type="match status" value="1"/>
</dbReference>
<dbReference type="OrthoDB" id="9780326at2"/>
<keyword evidence="5" id="KW-0804">Transcription</keyword>
<accession>A0A1G7B167</accession>
<dbReference type="InterPro" id="IPR007627">
    <property type="entry name" value="RNA_pol_sigma70_r2"/>
</dbReference>
<dbReference type="GO" id="GO:0003677">
    <property type="term" value="F:DNA binding"/>
    <property type="evidence" value="ECO:0007669"/>
    <property type="project" value="UniProtKB-KW"/>
</dbReference>
<dbReference type="InterPro" id="IPR013249">
    <property type="entry name" value="RNA_pol_sigma70_r4_t2"/>
</dbReference>
<dbReference type="InterPro" id="IPR036388">
    <property type="entry name" value="WH-like_DNA-bd_sf"/>
</dbReference>
<dbReference type="SUPFAM" id="SSF88946">
    <property type="entry name" value="Sigma2 domain of RNA polymerase sigma factors"/>
    <property type="match status" value="1"/>
</dbReference>
<dbReference type="STRING" id="637679.GCA_001550055_03470"/>
<organism evidence="8 9">
    <name type="scientific">Kordiimonas lacus</name>
    <dbReference type="NCBI Taxonomy" id="637679"/>
    <lineage>
        <taxon>Bacteria</taxon>
        <taxon>Pseudomonadati</taxon>
        <taxon>Pseudomonadota</taxon>
        <taxon>Alphaproteobacteria</taxon>
        <taxon>Kordiimonadales</taxon>
        <taxon>Kordiimonadaceae</taxon>
        <taxon>Kordiimonas</taxon>
    </lineage>
</organism>
<evidence type="ECO:0000259" key="6">
    <source>
        <dbReference type="Pfam" id="PF04542"/>
    </source>
</evidence>
<dbReference type="AlphaFoldDB" id="A0A1G7B167"/>
<name>A0A1G7B167_9PROT</name>
<protein>
    <submittedName>
        <fullName evidence="8">RNA polymerase sigma-70 factor, ECF subfamily</fullName>
    </submittedName>
</protein>
<dbReference type="EMBL" id="FNAK01000005">
    <property type="protein sequence ID" value="SDE20597.1"/>
    <property type="molecule type" value="Genomic_DNA"/>
</dbReference>
<dbReference type="PANTHER" id="PTHR43133">
    <property type="entry name" value="RNA POLYMERASE ECF-TYPE SIGMA FACTO"/>
    <property type="match status" value="1"/>
</dbReference>
<dbReference type="InterPro" id="IPR039425">
    <property type="entry name" value="RNA_pol_sigma-70-like"/>
</dbReference>
<keyword evidence="4" id="KW-0238">DNA-binding</keyword>
<proteinExistence type="inferred from homology"/>
<evidence type="ECO:0000256" key="1">
    <source>
        <dbReference type="ARBA" id="ARBA00010641"/>
    </source>
</evidence>
<dbReference type="Pfam" id="PF04542">
    <property type="entry name" value="Sigma70_r2"/>
    <property type="match status" value="1"/>
</dbReference>
<dbReference type="Proteomes" id="UP000183685">
    <property type="component" value="Unassembled WGS sequence"/>
</dbReference>
<evidence type="ECO:0000313" key="8">
    <source>
        <dbReference type="EMBL" id="SDE20597.1"/>
    </source>
</evidence>
<feature type="domain" description="RNA polymerase sigma factor 70 region 4 type 2" evidence="7">
    <location>
        <begin position="116"/>
        <end position="167"/>
    </location>
</feature>
<sequence length="176" mass="20259">MDRAREDLLVLAAQGGDSQAFDQLFRANDAPLRRFAYRLCGDQHIAVDAVQESWVTLSRTLRKLQDPRGFRLWAYKTTRWRTMDLLRRRPMKQETLDGEEATLAVETEEPLATSDQLSRHLAALPQKEKVALTLFYLEELSVMEIAAVEDVPVGTVKSRLSRARDRLRRRMTGDET</sequence>
<keyword evidence="9" id="KW-1185">Reference proteome</keyword>
<reference evidence="8 9" key="1">
    <citation type="submission" date="2016-10" db="EMBL/GenBank/DDBJ databases">
        <authorList>
            <person name="de Groot N.N."/>
        </authorList>
    </citation>
    <scope>NUCLEOTIDE SEQUENCE [LARGE SCALE GENOMIC DNA]</scope>
    <source>
        <strain evidence="8 9">CGMCC 1.9109</strain>
    </source>
</reference>
<dbReference type="InterPro" id="IPR014284">
    <property type="entry name" value="RNA_pol_sigma-70_dom"/>
</dbReference>
<evidence type="ECO:0000256" key="5">
    <source>
        <dbReference type="ARBA" id="ARBA00023163"/>
    </source>
</evidence>
<comment type="similarity">
    <text evidence="1">Belongs to the sigma-70 factor family. ECF subfamily.</text>
</comment>
<dbReference type="RefSeq" id="WP_068307320.1">
    <property type="nucleotide sequence ID" value="NZ_FNAK01000005.1"/>
</dbReference>
<keyword evidence="3" id="KW-0731">Sigma factor</keyword>
<dbReference type="PANTHER" id="PTHR43133:SF8">
    <property type="entry name" value="RNA POLYMERASE SIGMA FACTOR HI_1459-RELATED"/>
    <property type="match status" value="1"/>
</dbReference>
<feature type="domain" description="RNA polymerase sigma-70 region 2" evidence="6">
    <location>
        <begin position="24"/>
        <end position="89"/>
    </location>
</feature>
<dbReference type="InterPro" id="IPR013324">
    <property type="entry name" value="RNA_pol_sigma_r3/r4-like"/>
</dbReference>
<evidence type="ECO:0000256" key="4">
    <source>
        <dbReference type="ARBA" id="ARBA00023125"/>
    </source>
</evidence>